<dbReference type="EMBL" id="BART01031697">
    <property type="protein sequence ID" value="GAH16766.1"/>
    <property type="molecule type" value="Genomic_DNA"/>
</dbReference>
<feature type="non-terminal residue" evidence="1">
    <location>
        <position position="112"/>
    </location>
</feature>
<name>X1D7N1_9ZZZZ</name>
<comment type="caution">
    <text evidence="1">The sequence shown here is derived from an EMBL/GenBank/DDBJ whole genome shotgun (WGS) entry which is preliminary data.</text>
</comment>
<protein>
    <submittedName>
        <fullName evidence="1">Uncharacterized protein</fullName>
    </submittedName>
</protein>
<reference evidence="1" key="1">
    <citation type="journal article" date="2014" name="Front. Microbiol.">
        <title>High frequency of phylogenetically diverse reductive dehalogenase-homologous genes in deep subseafloor sedimentary metagenomes.</title>
        <authorList>
            <person name="Kawai M."/>
            <person name="Futagami T."/>
            <person name="Toyoda A."/>
            <person name="Takaki Y."/>
            <person name="Nishi S."/>
            <person name="Hori S."/>
            <person name="Arai W."/>
            <person name="Tsubouchi T."/>
            <person name="Morono Y."/>
            <person name="Uchiyama I."/>
            <person name="Ito T."/>
            <person name="Fujiyama A."/>
            <person name="Inagaki F."/>
            <person name="Takami H."/>
        </authorList>
    </citation>
    <scope>NUCLEOTIDE SEQUENCE</scope>
    <source>
        <strain evidence="1">Expedition CK06-06</strain>
    </source>
</reference>
<gene>
    <name evidence="1" type="ORF">S01H4_54995</name>
</gene>
<sequence>MISKHQAYILGNLLLYGEIRLYIDGFSFYGDDKVDGRSLLGLIKRGLLRVSASKTMPSIGHLASPVFYDDGVTDEGKNELKKHLDSVPYLERYNTPWMKKVYQSLATSPISE</sequence>
<accession>X1D7N1</accession>
<evidence type="ECO:0000313" key="1">
    <source>
        <dbReference type="EMBL" id="GAH16766.1"/>
    </source>
</evidence>
<proteinExistence type="predicted"/>
<dbReference type="AlphaFoldDB" id="X1D7N1"/>
<organism evidence="1">
    <name type="scientific">marine sediment metagenome</name>
    <dbReference type="NCBI Taxonomy" id="412755"/>
    <lineage>
        <taxon>unclassified sequences</taxon>
        <taxon>metagenomes</taxon>
        <taxon>ecological metagenomes</taxon>
    </lineage>
</organism>